<accession>A0ABS7SMW9</accession>
<dbReference type="PROSITE" id="PS00409">
    <property type="entry name" value="PROKAR_NTER_METHYL"/>
    <property type="match status" value="1"/>
</dbReference>
<feature type="transmembrane region" description="Helical" evidence="1">
    <location>
        <begin position="12"/>
        <end position="37"/>
    </location>
</feature>
<comment type="caution">
    <text evidence="2">The sequence shown here is derived from an EMBL/GenBank/DDBJ whole genome shotgun (WGS) entry which is preliminary data.</text>
</comment>
<keyword evidence="1" id="KW-1133">Transmembrane helix</keyword>
<dbReference type="SUPFAM" id="SSF54523">
    <property type="entry name" value="Pili subunits"/>
    <property type="match status" value="1"/>
</dbReference>
<dbReference type="RefSeq" id="WP_223468006.1">
    <property type="nucleotide sequence ID" value="NZ_JAFBIL020000003.1"/>
</dbReference>
<dbReference type="EMBL" id="JAFBIL020000003">
    <property type="protein sequence ID" value="MBZ2207520.1"/>
    <property type="molecule type" value="Genomic_DNA"/>
</dbReference>
<reference evidence="2 3" key="1">
    <citation type="submission" date="2021-01" db="EMBL/GenBank/DDBJ databases">
        <authorList>
            <person name="Ruan W."/>
            <person name="Khan S.A."/>
            <person name="Jeon C.O."/>
        </authorList>
    </citation>
    <scope>NUCLEOTIDE SEQUENCE [LARGE SCALE GENOMIC DNA]</scope>
    <source>
        <strain evidence="2 3">R798</strain>
    </source>
</reference>
<gene>
    <name evidence="2" type="ORF">I4X03_009640</name>
</gene>
<sequence length="284" mass="30542">MSAQLFRRGGHAGFTLIEAVMVIVIIGVLGAVVAVFIRMPIQGYRDSVQRAELTDTADLALRRMARDLRLALPNSIVVTNETAISFFMTKAGGRYLTPDDDLTGQPVLDFVNPANLTFTMVGHQPNAKNAIVKGDYVVVYNLGIDQADAYAGSNRATVESLTTIDAAKGLYQIALDDNPFARQNPSMPSPGARFHVVGAPVTYSCDLVARTLSRQSNYGIVKGKPTAGLFPSNLLAKNVTSCKFDYSTDANSRGALVSLTLTLASPDDGERIKLVHQVHVDNTP</sequence>
<dbReference type="InterPro" id="IPR045584">
    <property type="entry name" value="Pilin-like"/>
</dbReference>
<evidence type="ECO:0000313" key="3">
    <source>
        <dbReference type="Proteomes" id="UP000809349"/>
    </source>
</evidence>
<organism evidence="2 3">
    <name type="scientific">Massilia soli</name>
    <dbReference type="NCBI Taxonomy" id="2792854"/>
    <lineage>
        <taxon>Bacteria</taxon>
        <taxon>Pseudomonadati</taxon>
        <taxon>Pseudomonadota</taxon>
        <taxon>Betaproteobacteria</taxon>
        <taxon>Burkholderiales</taxon>
        <taxon>Oxalobacteraceae</taxon>
        <taxon>Telluria group</taxon>
        <taxon>Massilia</taxon>
    </lineage>
</organism>
<dbReference type="Pfam" id="PF07963">
    <property type="entry name" value="N_methyl"/>
    <property type="match status" value="1"/>
</dbReference>
<protein>
    <submittedName>
        <fullName evidence="2">Type II secretion system GspH family protein</fullName>
    </submittedName>
</protein>
<evidence type="ECO:0000313" key="2">
    <source>
        <dbReference type="EMBL" id="MBZ2207520.1"/>
    </source>
</evidence>
<dbReference type="NCBIfam" id="TIGR02532">
    <property type="entry name" value="IV_pilin_GFxxxE"/>
    <property type="match status" value="1"/>
</dbReference>
<evidence type="ECO:0000256" key="1">
    <source>
        <dbReference type="SAM" id="Phobius"/>
    </source>
</evidence>
<name>A0ABS7SMW9_9BURK</name>
<dbReference type="Gene3D" id="3.30.700.10">
    <property type="entry name" value="Glycoprotein, Type 4 Pilin"/>
    <property type="match status" value="1"/>
</dbReference>
<proteinExistence type="predicted"/>
<dbReference type="Proteomes" id="UP000809349">
    <property type="component" value="Unassembled WGS sequence"/>
</dbReference>
<keyword evidence="3" id="KW-1185">Reference proteome</keyword>
<reference evidence="2 3" key="2">
    <citation type="submission" date="2021-08" db="EMBL/GenBank/DDBJ databases">
        <title>Massilia sp. R798.</title>
        <authorList>
            <person name="Baek J.H."/>
            <person name="Jung H.S."/>
            <person name="Kim K.R."/>
            <person name="Jeon C.O."/>
        </authorList>
    </citation>
    <scope>NUCLEOTIDE SEQUENCE [LARGE SCALE GENOMIC DNA]</scope>
    <source>
        <strain evidence="2 3">R798</strain>
    </source>
</reference>
<keyword evidence="1" id="KW-0812">Transmembrane</keyword>
<dbReference type="InterPro" id="IPR012902">
    <property type="entry name" value="N_methyl_site"/>
</dbReference>
<keyword evidence="1" id="KW-0472">Membrane</keyword>